<dbReference type="PANTHER" id="PTHR14043">
    <property type="entry name" value="CCAAT DISPLACEMENT PROTEIN-RELATED"/>
    <property type="match status" value="1"/>
</dbReference>
<feature type="compositionally biased region" description="Basic and acidic residues" evidence="11">
    <location>
        <begin position="187"/>
        <end position="204"/>
    </location>
</feature>
<dbReference type="GO" id="GO:0000139">
    <property type="term" value="C:Golgi membrane"/>
    <property type="evidence" value="ECO:0007669"/>
    <property type="project" value="UniProtKB-SubCell"/>
</dbReference>
<sequence length="765" mass="84788">MVGTIDEHDVMEGAEDGQDDVGSDTHENGNAEGRGSTDAGNKFQQAVAAWRSLDLTKLVSNLDTTASEMVDQQKDSLVQRKELAQKTKDFRKLDDSGKLSEIKDLLKAYQGYIDVLTNHNKAVSAAFMQAYSPLSEAPDPYPLLEASIDSLVTADEVVPKLESENERLHKQVSKLNEQLEETETELEQERTKRQSFEGSQDSRIKEVEESWSAVLKEKEDNWTSKEHSLEEKVENQDRLLKELKASYEVSQRLEKSGEDTHDMGRNSASAAELEIVNSELERTNMRLAEVEGRNEQLRLELAQSTSQSNSSARSTAVEDDPAFLRLRSENSSLLRRLDSARHDKDKEKVDRQNKLRSVERDISSLKADRDALQAKVQKWGDYDEVKRELEMLRAIEFASVEDQDAETEDASHAHGSAGKESLEQLLVARNKKLSNELTELRVSHQELQRRLEQLQEDLSSTNMELEKARNLNATLENDLQKTQQEASNAFETMSVAGTYTSRYPKSQYGSRRGGGASPTSSIIGGFDPSSSGPGTPRATLESLRAGEPVGGGSGILPMVTAQRDRFKKKIGELEQELQKQYQTVSSLRSEIASLQKDNLNLYEKTRYVSTYNRGQPTTSGAAYGSNPNPSTVQVGSADTPSGLSLDRYRSAYEQNISPFAAFRGRESARALKRMSLPERAVFQITRMVLATRTSRNLFALYCLALHLLVFFMLYWMGSVDIEKHASNLSASVAGSGAAAAAANAAGGGAADHGDWKQEGFKADSS</sequence>
<keyword evidence="4" id="KW-0813">Transport</keyword>
<gene>
    <name evidence="15" type="ORF">M409DRAFT_71519</name>
</gene>
<comment type="similarity">
    <text evidence="2">Belongs to the CASP family.</text>
</comment>
<evidence type="ECO:0000256" key="7">
    <source>
        <dbReference type="ARBA" id="ARBA00023034"/>
    </source>
</evidence>
<dbReference type="AlphaFoldDB" id="A0A6A6BVU2"/>
<organism evidence="15 16">
    <name type="scientific">Zasmidium cellare ATCC 36951</name>
    <dbReference type="NCBI Taxonomy" id="1080233"/>
    <lineage>
        <taxon>Eukaryota</taxon>
        <taxon>Fungi</taxon>
        <taxon>Dikarya</taxon>
        <taxon>Ascomycota</taxon>
        <taxon>Pezizomycotina</taxon>
        <taxon>Dothideomycetes</taxon>
        <taxon>Dothideomycetidae</taxon>
        <taxon>Mycosphaerellales</taxon>
        <taxon>Mycosphaerellaceae</taxon>
        <taxon>Zasmidium</taxon>
    </lineage>
</organism>
<keyword evidence="8 10" id="KW-0175">Coiled coil</keyword>
<evidence type="ECO:0000256" key="4">
    <source>
        <dbReference type="ARBA" id="ARBA00022448"/>
    </source>
</evidence>
<feature type="region of interest" description="Disordered" evidence="11">
    <location>
        <begin position="301"/>
        <end position="322"/>
    </location>
</feature>
<keyword evidence="7" id="KW-0333">Golgi apparatus</keyword>
<feature type="region of interest" description="Disordered" evidence="11">
    <location>
        <begin position="1"/>
        <end position="40"/>
    </location>
</feature>
<comment type="subcellular location">
    <subcellularLocation>
        <location evidence="1">Golgi apparatus membrane</location>
        <topology evidence="1">Single-pass type IV membrane protein</topology>
    </subcellularLocation>
</comment>
<dbReference type="Pfam" id="PF25398">
    <property type="entry name" value="CUX1_N"/>
    <property type="match status" value="1"/>
</dbReference>
<dbReference type="EMBL" id="ML993652">
    <property type="protein sequence ID" value="KAF2158663.1"/>
    <property type="molecule type" value="Genomic_DNA"/>
</dbReference>
<feature type="compositionally biased region" description="Basic and acidic residues" evidence="11">
    <location>
        <begin position="751"/>
        <end position="765"/>
    </location>
</feature>
<reference evidence="15" key="1">
    <citation type="journal article" date="2020" name="Stud. Mycol.">
        <title>101 Dothideomycetes genomes: a test case for predicting lifestyles and emergence of pathogens.</title>
        <authorList>
            <person name="Haridas S."/>
            <person name="Albert R."/>
            <person name="Binder M."/>
            <person name="Bloem J."/>
            <person name="Labutti K."/>
            <person name="Salamov A."/>
            <person name="Andreopoulos B."/>
            <person name="Baker S."/>
            <person name="Barry K."/>
            <person name="Bills G."/>
            <person name="Bluhm B."/>
            <person name="Cannon C."/>
            <person name="Castanera R."/>
            <person name="Culley D."/>
            <person name="Daum C."/>
            <person name="Ezra D."/>
            <person name="Gonzalez J."/>
            <person name="Henrissat B."/>
            <person name="Kuo A."/>
            <person name="Liang C."/>
            <person name="Lipzen A."/>
            <person name="Lutzoni F."/>
            <person name="Magnuson J."/>
            <person name="Mondo S."/>
            <person name="Nolan M."/>
            <person name="Ohm R."/>
            <person name="Pangilinan J."/>
            <person name="Park H.-J."/>
            <person name="Ramirez L."/>
            <person name="Alfaro M."/>
            <person name="Sun H."/>
            <person name="Tritt A."/>
            <person name="Yoshinaga Y."/>
            <person name="Zwiers L.-H."/>
            <person name="Turgeon B."/>
            <person name="Goodwin S."/>
            <person name="Spatafora J."/>
            <person name="Crous P."/>
            <person name="Grigoriev I."/>
        </authorList>
    </citation>
    <scope>NUCLEOTIDE SEQUENCE</scope>
    <source>
        <strain evidence="15">ATCC 36951</strain>
    </source>
</reference>
<evidence type="ECO:0000256" key="10">
    <source>
        <dbReference type="SAM" id="Coils"/>
    </source>
</evidence>
<dbReference type="GO" id="GO:0006891">
    <property type="term" value="P:intra-Golgi vesicle-mediated transport"/>
    <property type="evidence" value="ECO:0007669"/>
    <property type="project" value="InterPro"/>
</dbReference>
<dbReference type="GeneID" id="54572480"/>
<evidence type="ECO:0000256" key="3">
    <source>
        <dbReference type="ARBA" id="ARBA00018691"/>
    </source>
</evidence>
<evidence type="ECO:0000256" key="9">
    <source>
        <dbReference type="ARBA" id="ARBA00023136"/>
    </source>
</evidence>
<evidence type="ECO:0000256" key="11">
    <source>
        <dbReference type="SAM" id="MobiDB-lite"/>
    </source>
</evidence>
<feature type="transmembrane region" description="Helical" evidence="12">
    <location>
        <begin position="697"/>
        <end position="716"/>
    </location>
</feature>
<feature type="coiled-coil region" evidence="10">
    <location>
        <begin position="563"/>
        <end position="604"/>
    </location>
</feature>
<feature type="region of interest" description="Disordered" evidence="11">
    <location>
        <begin position="168"/>
        <end position="204"/>
    </location>
</feature>
<evidence type="ECO:0000256" key="2">
    <source>
        <dbReference type="ARBA" id="ARBA00006415"/>
    </source>
</evidence>
<dbReference type="RefSeq" id="XP_033659552.1">
    <property type="nucleotide sequence ID" value="XM_033819208.1"/>
</dbReference>
<feature type="coiled-coil region" evidence="10">
    <location>
        <begin position="430"/>
        <end position="492"/>
    </location>
</feature>
<evidence type="ECO:0000259" key="14">
    <source>
        <dbReference type="Pfam" id="PF25398"/>
    </source>
</evidence>
<evidence type="ECO:0000256" key="8">
    <source>
        <dbReference type="ARBA" id="ARBA00023054"/>
    </source>
</evidence>
<feature type="compositionally biased region" description="Acidic residues" evidence="11">
    <location>
        <begin position="12"/>
        <end position="22"/>
    </location>
</feature>
<dbReference type="Pfam" id="PF08172">
    <property type="entry name" value="CASP_C"/>
    <property type="match status" value="1"/>
</dbReference>
<feature type="compositionally biased region" description="Low complexity" evidence="11">
    <location>
        <begin position="302"/>
        <end position="315"/>
    </location>
</feature>
<feature type="compositionally biased region" description="Basic and acidic residues" evidence="11">
    <location>
        <begin position="251"/>
        <end position="264"/>
    </location>
</feature>
<feature type="domain" description="Cux N-terminal" evidence="14">
    <location>
        <begin position="39"/>
        <end position="151"/>
    </location>
</feature>
<dbReference type="InterPro" id="IPR012955">
    <property type="entry name" value="CASP_C"/>
</dbReference>
<evidence type="ECO:0000256" key="6">
    <source>
        <dbReference type="ARBA" id="ARBA00022989"/>
    </source>
</evidence>
<keyword evidence="9 12" id="KW-0472">Membrane</keyword>
<feature type="domain" description="CASP C-terminal" evidence="13">
    <location>
        <begin position="452"/>
        <end position="719"/>
    </location>
</feature>
<dbReference type="PANTHER" id="PTHR14043:SF2">
    <property type="entry name" value="HOMEOBOX PROTEIN CUT"/>
    <property type="match status" value="1"/>
</dbReference>
<accession>A0A6A6BVU2</accession>
<feature type="region of interest" description="Disordered" evidence="11">
    <location>
        <begin position="251"/>
        <end position="270"/>
    </location>
</feature>
<evidence type="ECO:0000313" key="15">
    <source>
        <dbReference type="EMBL" id="KAF2158663.1"/>
    </source>
</evidence>
<dbReference type="OrthoDB" id="10257567at2759"/>
<dbReference type="InterPro" id="IPR057476">
    <property type="entry name" value="Cux_N"/>
</dbReference>
<evidence type="ECO:0000256" key="1">
    <source>
        <dbReference type="ARBA" id="ARBA00004409"/>
    </source>
</evidence>
<feature type="region of interest" description="Disordered" evidence="11">
    <location>
        <begin position="613"/>
        <end position="638"/>
    </location>
</feature>
<dbReference type="Proteomes" id="UP000799537">
    <property type="component" value="Unassembled WGS sequence"/>
</dbReference>
<evidence type="ECO:0000259" key="13">
    <source>
        <dbReference type="Pfam" id="PF08172"/>
    </source>
</evidence>
<evidence type="ECO:0000256" key="12">
    <source>
        <dbReference type="SAM" id="Phobius"/>
    </source>
</evidence>
<feature type="region of interest" description="Disordered" evidence="11">
    <location>
        <begin position="746"/>
        <end position="765"/>
    </location>
</feature>
<keyword evidence="5 12" id="KW-0812">Transmembrane</keyword>
<keyword evidence="16" id="KW-1185">Reference proteome</keyword>
<feature type="region of interest" description="Disordered" evidence="11">
    <location>
        <begin position="504"/>
        <end position="540"/>
    </location>
</feature>
<proteinExistence type="inferred from homology"/>
<protein>
    <recommendedName>
        <fullName evidence="3">Protein CASP</fullName>
    </recommendedName>
</protein>
<evidence type="ECO:0000313" key="16">
    <source>
        <dbReference type="Proteomes" id="UP000799537"/>
    </source>
</evidence>
<feature type="compositionally biased region" description="Polar residues" evidence="11">
    <location>
        <begin position="517"/>
        <end position="533"/>
    </location>
</feature>
<name>A0A6A6BVU2_ZASCE</name>
<keyword evidence="6 12" id="KW-1133">Transmembrane helix</keyword>
<feature type="compositionally biased region" description="Basic and acidic residues" evidence="11">
    <location>
        <begin position="1"/>
        <end position="11"/>
    </location>
</feature>
<evidence type="ECO:0000256" key="5">
    <source>
        <dbReference type="ARBA" id="ARBA00022692"/>
    </source>
</evidence>